<feature type="transmembrane region" description="Helical" evidence="1">
    <location>
        <begin position="46"/>
        <end position="67"/>
    </location>
</feature>
<evidence type="ECO:0000313" key="3">
    <source>
        <dbReference type="Proteomes" id="UP000620064"/>
    </source>
</evidence>
<feature type="transmembrane region" description="Helical" evidence="1">
    <location>
        <begin position="102"/>
        <end position="120"/>
    </location>
</feature>
<dbReference type="Proteomes" id="UP000620064">
    <property type="component" value="Unassembled WGS sequence"/>
</dbReference>
<accession>A0ABQ2NKC4</accession>
<keyword evidence="3" id="KW-1185">Reference proteome</keyword>
<comment type="caution">
    <text evidence="2">The sequence shown here is derived from an EMBL/GenBank/DDBJ whole genome shotgun (WGS) entry which is preliminary data.</text>
</comment>
<dbReference type="RefSeq" id="WP_188617636.1">
    <property type="nucleotide sequence ID" value="NZ_BMLV01000003.1"/>
</dbReference>
<sequence length="129" mass="14765">MKSKILNSLLIITSLLGYLEWGKTNSMFLFQGEYEILEKLFKAPDSVAHPFVLLPLIGQILIFITLFQKTPSQLLTYAGILCLGLLLGFMFIIGVMSFNFKILFSTIPFLIVVFLTIKHYRTEKLKENL</sequence>
<keyword evidence="1" id="KW-1133">Transmembrane helix</keyword>
<name>A0ABQ2NKC4_9FLAO</name>
<gene>
    <name evidence="2" type="ORF">GCM10010992_16530</name>
</gene>
<dbReference type="EMBL" id="BMLV01000003">
    <property type="protein sequence ID" value="GGP04381.1"/>
    <property type="molecule type" value="Genomic_DNA"/>
</dbReference>
<keyword evidence="1" id="KW-0472">Membrane</keyword>
<keyword evidence="1" id="KW-0812">Transmembrane</keyword>
<evidence type="ECO:0000256" key="1">
    <source>
        <dbReference type="SAM" id="Phobius"/>
    </source>
</evidence>
<organism evidence="2 3">
    <name type="scientific">Cloacibacterium rupense</name>
    <dbReference type="NCBI Taxonomy" id="517423"/>
    <lineage>
        <taxon>Bacteria</taxon>
        <taxon>Pseudomonadati</taxon>
        <taxon>Bacteroidota</taxon>
        <taxon>Flavobacteriia</taxon>
        <taxon>Flavobacteriales</taxon>
        <taxon>Weeksellaceae</taxon>
    </lineage>
</organism>
<evidence type="ECO:0008006" key="4">
    <source>
        <dbReference type="Google" id="ProtNLM"/>
    </source>
</evidence>
<proteinExistence type="predicted"/>
<feature type="transmembrane region" description="Helical" evidence="1">
    <location>
        <begin position="74"/>
        <end position="96"/>
    </location>
</feature>
<protein>
    <recommendedName>
        <fullName evidence="4">DoxX-like family protein</fullName>
    </recommendedName>
</protein>
<reference evidence="3" key="1">
    <citation type="journal article" date="2019" name="Int. J. Syst. Evol. Microbiol.">
        <title>The Global Catalogue of Microorganisms (GCM) 10K type strain sequencing project: providing services to taxonomists for standard genome sequencing and annotation.</title>
        <authorList>
            <consortium name="The Broad Institute Genomics Platform"/>
            <consortium name="The Broad Institute Genome Sequencing Center for Infectious Disease"/>
            <person name="Wu L."/>
            <person name="Ma J."/>
        </authorList>
    </citation>
    <scope>NUCLEOTIDE SEQUENCE [LARGE SCALE GENOMIC DNA]</scope>
    <source>
        <strain evidence="3">CGMCC 1.7656</strain>
    </source>
</reference>
<evidence type="ECO:0000313" key="2">
    <source>
        <dbReference type="EMBL" id="GGP04381.1"/>
    </source>
</evidence>